<dbReference type="EMBL" id="LT607412">
    <property type="protein sequence ID" value="SCE91503.1"/>
    <property type="molecule type" value="Genomic_DNA"/>
</dbReference>
<gene>
    <name evidence="2" type="ORF">GA0070607_3161</name>
</gene>
<evidence type="ECO:0000256" key="1">
    <source>
        <dbReference type="SAM" id="MobiDB-lite"/>
    </source>
</evidence>
<keyword evidence="3" id="KW-1185">Reference proteome</keyword>
<feature type="region of interest" description="Disordered" evidence="1">
    <location>
        <begin position="80"/>
        <end position="101"/>
    </location>
</feature>
<evidence type="ECO:0000313" key="3">
    <source>
        <dbReference type="Proteomes" id="UP000198243"/>
    </source>
</evidence>
<dbReference type="Proteomes" id="UP000198243">
    <property type="component" value="Chromosome I"/>
</dbReference>
<evidence type="ECO:0000313" key="2">
    <source>
        <dbReference type="EMBL" id="SCE91503.1"/>
    </source>
</evidence>
<organism evidence="2 3">
    <name type="scientific">Micromonospora coriariae</name>
    <dbReference type="NCBI Taxonomy" id="285665"/>
    <lineage>
        <taxon>Bacteria</taxon>
        <taxon>Bacillati</taxon>
        <taxon>Actinomycetota</taxon>
        <taxon>Actinomycetes</taxon>
        <taxon>Micromonosporales</taxon>
        <taxon>Micromonosporaceae</taxon>
        <taxon>Micromonospora</taxon>
    </lineage>
</organism>
<dbReference type="AlphaFoldDB" id="A0A1C4W5P7"/>
<sequence length="101" mass="11197">MDPHSAQVGDSSATLPGKPFIDVTDLCQRYAVKPRAVYSWLQRSRPGGIYANRPFPAPAGYHGRQPYWLPRQLPAVDEWRRSMPGRGAGGGRPPRRSEPNG</sequence>
<name>A0A1C4W5P7_9ACTN</name>
<proteinExistence type="predicted"/>
<reference evidence="3" key="1">
    <citation type="submission" date="2016-06" db="EMBL/GenBank/DDBJ databases">
        <authorList>
            <person name="Varghese N."/>
            <person name="Submissions Spin"/>
        </authorList>
    </citation>
    <scope>NUCLEOTIDE SEQUENCE [LARGE SCALE GENOMIC DNA]</scope>
    <source>
        <strain evidence="3">DSM 44875</strain>
    </source>
</reference>
<protein>
    <submittedName>
        <fullName evidence="2">Uncharacterized protein</fullName>
    </submittedName>
</protein>
<accession>A0A1C4W5P7</accession>